<name>A0A327KU53_9BRAD</name>
<dbReference type="InterPro" id="IPR036770">
    <property type="entry name" value="Ankyrin_rpt-contain_sf"/>
</dbReference>
<proteinExistence type="predicted"/>
<keyword evidence="1" id="KW-0677">Repeat</keyword>
<dbReference type="InterPro" id="IPR002110">
    <property type="entry name" value="Ankyrin_rpt"/>
</dbReference>
<evidence type="ECO:0000256" key="2">
    <source>
        <dbReference type="ARBA" id="ARBA00023043"/>
    </source>
</evidence>
<dbReference type="Proteomes" id="UP000248863">
    <property type="component" value="Unassembled WGS sequence"/>
</dbReference>
<dbReference type="SUPFAM" id="SSF48403">
    <property type="entry name" value="Ankyrin repeat"/>
    <property type="match status" value="1"/>
</dbReference>
<feature type="repeat" description="ANK" evidence="3">
    <location>
        <begin position="46"/>
        <end position="78"/>
    </location>
</feature>
<evidence type="ECO:0000256" key="1">
    <source>
        <dbReference type="ARBA" id="ARBA00022737"/>
    </source>
</evidence>
<dbReference type="EMBL" id="NPEU01000008">
    <property type="protein sequence ID" value="RAI41861.1"/>
    <property type="molecule type" value="Genomic_DNA"/>
</dbReference>
<dbReference type="PROSITE" id="PS50088">
    <property type="entry name" value="ANK_REPEAT"/>
    <property type="match status" value="4"/>
</dbReference>
<dbReference type="PANTHER" id="PTHR24171">
    <property type="entry name" value="ANKYRIN REPEAT DOMAIN-CONTAINING PROTEIN 39-RELATED"/>
    <property type="match status" value="1"/>
</dbReference>
<organism evidence="4 5">
    <name type="scientific">Rhodoplanes elegans</name>
    <dbReference type="NCBI Taxonomy" id="29408"/>
    <lineage>
        <taxon>Bacteria</taxon>
        <taxon>Pseudomonadati</taxon>
        <taxon>Pseudomonadota</taxon>
        <taxon>Alphaproteobacteria</taxon>
        <taxon>Hyphomicrobiales</taxon>
        <taxon>Nitrobacteraceae</taxon>
        <taxon>Rhodoplanes</taxon>
    </lineage>
</organism>
<gene>
    <name evidence="4" type="ORF">CH338_01825</name>
</gene>
<comment type="caution">
    <text evidence="4">The sequence shown here is derived from an EMBL/GenBank/DDBJ whole genome shotgun (WGS) entry which is preliminary data.</text>
</comment>
<accession>A0A327KU53</accession>
<reference evidence="4 5" key="1">
    <citation type="submission" date="2017-07" db="EMBL/GenBank/DDBJ databases">
        <title>Draft Genome Sequences of Select Purple Nonsulfur Bacteria.</title>
        <authorList>
            <person name="Lasarre B."/>
            <person name="Mckinlay J.B."/>
        </authorList>
    </citation>
    <scope>NUCLEOTIDE SEQUENCE [LARGE SCALE GENOMIC DNA]</scope>
    <source>
        <strain evidence="4 5">DSM 11907</strain>
    </source>
</reference>
<dbReference type="AlphaFoldDB" id="A0A327KU53"/>
<feature type="repeat" description="ANK" evidence="3">
    <location>
        <begin position="297"/>
        <end position="329"/>
    </location>
</feature>
<keyword evidence="2 3" id="KW-0040">ANK repeat</keyword>
<evidence type="ECO:0000313" key="5">
    <source>
        <dbReference type="Proteomes" id="UP000248863"/>
    </source>
</evidence>
<protein>
    <submittedName>
        <fullName evidence="4">Uncharacterized protein</fullName>
    </submittedName>
</protein>
<evidence type="ECO:0000313" key="4">
    <source>
        <dbReference type="EMBL" id="RAI41861.1"/>
    </source>
</evidence>
<dbReference type="Pfam" id="PF12796">
    <property type="entry name" value="Ank_2"/>
    <property type="match status" value="3"/>
</dbReference>
<keyword evidence="5" id="KW-1185">Reference proteome</keyword>
<sequence length="356" mass="36314">MDAPTQEAPSHVSGCDLVAAVRSGTVAAVAVALGAGADPNGIDPASGLTPLMFAAGLGDGDKVAALLAAGALVDALDGKAGTAALHKACQGAHTAVARMLIEAGASVDLQATSTGHTPLFEAIWFKADAIVALLLDRDCRLTPTSYYGFTLPNHLAYAKNVSQGAGDAEALARIEALIAQRQARDAAAMGEAALIRAVQAGDLAALQAALADGAAVDRRWPVVGGFDDGHTALLVAARQGLTEMVGLLIDAGADVNAVEPVFGAVPLHKATYNGHVEITRRLAQTTGVNLDYQGPSNGYTPLHDALWHGFSACAAVLLDAGARTDIVAWDGKRPLDLAREKLGQDDAVTKRLAAAT</sequence>
<dbReference type="RefSeq" id="WP_111355333.1">
    <property type="nucleotide sequence ID" value="NZ_NHSK01000165.1"/>
</dbReference>
<dbReference type="OrthoDB" id="928522at2"/>
<dbReference type="Gene3D" id="1.25.40.20">
    <property type="entry name" value="Ankyrin repeat-containing domain"/>
    <property type="match status" value="3"/>
</dbReference>
<dbReference type="SMART" id="SM00248">
    <property type="entry name" value="ANK"/>
    <property type="match status" value="7"/>
</dbReference>
<feature type="repeat" description="ANK" evidence="3">
    <location>
        <begin position="80"/>
        <end position="112"/>
    </location>
</feature>
<evidence type="ECO:0000256" key="3">
    <source>
        <dbReference type="PROSITE-ProRule" id="PRU00023"/>
    </source>
</evidence>
<dbReference type="PROSITE" id="PS50297">
    <property type="entry name" value="ANK_REP_REGION"/>
    <property type="match status" value="4"/>
</dbReference>
<feature type="repeat" description="ANK" evidence="3">
    <location>
        <begin position="228"/>
        <end position="260"/>
    </location>
</feature>